<comment type="caution">
    <text evidence="1">The sequence shown here is derived from an EMBL/GenBank/DDBJ whole genome shotgun (WGS) entry which is preliminary data.</text>
</comment>
<keyword evidence="2" id="KW-1185">Reference proteome</keyword>
<dbReference type="EMBL" id="MU266483">
    <property type="protein sequence ID" value="KAH7922478.1"/>
    <property type="molecule type" value="Genomic_DNA"/>
</dbReference>
<sequence>MNRGLLILLALILANLLGFGPTICAAAVVLGIALIVIVITLAVVVVPALIAIADVVAVPVAIIAVVFLATEPTELDGESDAKLIEAAAASDPDAKLIQAAAASEPDALEQRRALGVEAERERRTHPALMSGAFEAVGWA</sequence>
<gene>
    <name evidence="1" type="ORF">BV22DRAFT_1037434</name>
</gene>
<name>A0ACB8BC01_9AGAM</name>
<evidence type="ECO:0000313" key="1">
    <source>
        <dbReference type="EMBL" id="KAH7922478.1"/>
    </source>
</evidence>
<dbReference type="Proteomes" id="UP000790709">
    <property type="component" value="Unassembled WGS sequence"/>
</dbReference>
<protein>
    <submittedName>
        <fullName evidence="1">Uncharacterized protein</fullName>
    </submittedName>
</protein>
<organism evidence="1 2">
    <name type="scientific">Leucogyrophana mollusca</name>
    <dbReference type="NCBI Taxonomy" id="85980"/>
    <lineage>
        <taxon>Eukaryota</taxon>
        <taxon>Fungi</taxon>
        <taxon>Dikarya</taxon>
        <taxon>Basidiomycota</taxon>
        <taxon>Agaricomycotina</taxon>
        <taxon>Agaricomycetes</taxon>
        <taxon>Agaricomycetidae</taxon>
        <taxon>Boletales</taxon>
        <taxon>Boletales incertae sedis</taxon>
        <taxon>Leucogyrophana</taxon>
    </lineage>
</organism>
<reference evidence="1" key="1">
    <citation type="journal article" date="2021" name="New Phytol.">
        <title>Evolutionary innovations through gain and loss of genes in the ectomycorrhizal Boletales.</title>
        <authorList>
            <person name="Wu G."/>
            <person name="Miyauchi S."/>
            <person name="Morin E."/>
            <person name="Kuo A."/>
            <person name="Drula E."/>
            <person name="Varga T."/>
            <person name="Kohler A."/>
            <person name="Feng B."/>
            <person name="Cao Y."/>
            <person name="Lipzen A."/>
            <person name="Daum C."/>
            <person name="Hundley H."/>
            <person name="Pangilinan J."/>
            <person name="Johnson J."/>
            <person name="Barry K."/>
            <person name="LaButti K."/>
            <person name="Ng V."/>
            <person name="Ahrendt S."/>
            <person name="Min B."/>
            <person name="Choi I.G."/>
            <person name="Park H."/>
            <person name="Plett J.M."/>
            <person name="Magnuson J."/>
            <person name="Spatafora J.W."/>
            <person name="Nagy L.G."/>
            <person name="Henrissat B."/>
            <person name="Grigoriev I.V."/>
            <person name="Yang Z.L."/>
            <person name="Xu J."/>
            <person name="Martin F.M."/>
        </authorList>
    </citation>
    <scope>NUCLEOTIDE SEQUENCE</scope>
    <source>
        <strain evidence="1">KUC20120723A-06</strain>
    </source>
</reference>
<proteinExistence type="predicted"/>
<accession>A0ACB8BC01</accession>
<evidence type="ECO:0000313" key="2">
    <source>
        <dbReference type="Proteomes" id="UP000790709"/>
    </source>
</evidence>